<protein>
    <submittedName>
        <fullName evidence="2">Uncharacterized protein</fullName>
    </submittedName>
</protein>
<organism evidence="2 3">
    <name type="scientific">Brassicogethes aeneus</name>
    <name type="common">Rape pollen beetle</name>
    <name type="synonym">Meligethes aeneus</name>
    <dbReference type="NCBI Taxonomy" id="1431903"/>
    <lineage>
        <taxon>Eukaryota</taxon>
        <taxon>Metazoa</taxon>
        <taxon>Ecdysozoa</taxon>
        <taxon>Arthropoda</taxon>
        <taxon>Hexapoda</taxon>
        <taxon>Insecta</taxon>
        <taxon>Pterygota</taxon>
        <taxon>Neoptera</taxon>
        <taxon>Endopterygota</taxon>
        <taxon>Coleoptera</taxon>
        <taxon>Polyphaga</taxon>
        <taxon>Cucujiformia</taxon>
        <taxon>Nitidulidae</taxon>
        <taxon>Meligethinae</taxon>
        <taxon>Brassicogethes</taxon>
    </lineage>
</organism>
<evidence type="ECO:0000313" key="3">
    <source>
        <dbReference type="Proteomes" id="UP001154078"/>
    </source>
</evidence>
<gene>
    <name evidence="2" type="ORF">MELIAE_LOCUS9458</name>
</gene>
<accession>A0A9P0BAP7</accession>
<dbReference type="EMBL" id="OV121137">
    <property type="protein sequence ID" value="CAH0559356.1"/>
    <property type="molecule type" value="Genomic_DNA"/>
</dbReference>
<name>A0A9P0BAP7_BRAAE</name>
<feature type="compositionally biased region" description="Acidic residues" evidence="1">
    <location>
        <begin position="584"/>
        <end position="599"/>
    </location>
</feature>
<sequence length="599" mass="68415">MELFEEWQKHAAEQRRSRRSLKKIISIITSKLAKKWTAAYYKMDRFLNKNRAWLDVDIKFKITMEHPLPSTSGNCQPGRPKKIYEESPYKTKKRRIKDLLQSRSASELTTAAEVANRLAGNRKIATLIKKSTQISKEQESKNVICGGRQLSSDEALAYYVDSKCTSHSYKQTRKWSLKAGHKVFPSYQSLSNSKKLCYPSDDNISVTETRAQIKLQAILDKTAERLIQAQTNGGVMGALVTVPLNRNLRTPNAEADEFLFVFAFVPLRLSDGQNIIWQNPRPSSTLYCRPIKFIFSKETNEFTETESNKVLKEVSELLPTHRENIGESQISVKHNLLQTMVDGKVSNALTNTKSPQKCYICGATPKIMNGKLKNVAKKEHYGFGLSTLHAWIRCFECFLHIGYRLNIKKWQAIDDSDKISLQQRSAEIKKKFKNQMGLIVDKPKPGYGNTNDGNTVRRFFMNPKLSGEITGLDVNLIKKFCIILRTLSSGTEVIKSCILPIGQLSEESQKSRNKDCRRFRQHHTRKQSRVSTSIDLLHMLLITSDPVINSLREIPKRKSEKFSVEVLDLLVSPSIPKQQQQRSDDEEYLIEDSSDSNDE</sequence>
<dbReference type="Proteomes" id="UP001154078">
    <property type="component" value="Chromosome 6"/>
</dbReference>
<proteinExistence type="predicted"/>
<reference evidence="2" key="1">
    <citation type="submission" date="2021-12" db="EMBL/GenBank/DDBJ databases">
        <authorList>
            <person name="King R."/>
        </authorList>
    </citation>
    <scope>NUCLEOTIDE SEQUENCE</scope>
</reference>
<evidence type="ECO:0000313" key="2">
    <source>
        <dbReference type="EMBL" id="CAH0559356.1"/>
    </source>
</evidence>
<evidence type="ECO:0000256" key="1">
    <source>
        <dbReference type="SAM" id="MobiDB-lite"/>
    </source>
</evidence>
<keyword evidence="3" id="KW-1185">Reference proteome</keyword>
<dbReference type="OrthoDB" id="7450257at2759"/>
<feature type="region of interest" description="Disordered" evidence="1">
    <location>
        <begin position="575"/>
        <end position="599"/>
    </location>
</feature>
<dbReference type="AlphaFoldDB" id="A0A9P0BAP7"/>